<evidence type="ECO:0000313" key="1">
    <source>
        <dbReference type="EMBL" id="JAD63037.1"/>
    </source>
</evidence>
<dbReference type="EMBL" id="GBRH01234858">
    <property type="protein sequence ID" value="JAD63037.1"/>
    <property type="molecule type" value="Transcribed_RNA"/>
</dbReference>
<accession>A0A0A9BUW1</accession>
<protein>
    <submittedName>
        <fullName evidence="1">Uncharacterized protein</fullName>
    </submittedName>
</protein>
<reference evidence="1" key="2">
    <citation type="journal article" date="2015" name="Data Brief">
        <title>Shoot transcriptome of the giant reed, Arundo donax.</title>
        <authorList>
            <person name="Barrero R.A."/>
            <person name="Guerrero F.D."/>
            <person name="Moolhuijzen P."/>
            <person name="Goolsby J.A."/>
            <person name="Tidwell J."/>
            <person name="Bellgard S.E."/>
            <person name="Bellgard M.I."/>
        </authorList>
    </citation>
    <scope>NUCLEOTIDE SEQUENCE</scope>
    <source>
        <tissue evidence="1">Shoot tissue taken approximately 20 cm above the soil surface</tissue>
    </source>
</reference>
<name>A0A0A9BUW1_ARUDO</name>
<sequence length="34" mass="4134">MYALHTYVHNSFTCAYDFIRLYAFIRILDYIVLS</sequence>
<dbReference type="AlphaFoldDB" id="A0A0A9BUW1"/>
<reference evidence="1" key="1">
    <citation type="submission" date="2014-09" db="EMBL/GenBank/DDBJ databases">
        <authorList>
            <person name="Magalhaes I.L.F."/>
            <person name="Oliveira U."/>
            <person name="Santos F.R."/>
            <person name="Vidigal T.H.D.A."/>
            <person name="Brescovit A.D."/>
            <person name="Santos A.J."/>
        </authorList>
    </citation>
    <scope>NUCLEOTIDE SEQUENCE</scope>
    <source>
        <tissue evidence="1">Shoot tissue taken approximately 20 cm above the soil surface</tissue>
    </source>
</reference>
<proteinExistence type="predicted"/>
<organism evidence="1">
    <name type="scientific">Arundo donax</name>
    <name type="common">Giant reed</name>
    <name type="synonym">Donax arundinaceus</name>
    <dbReference type="NCBI Taxonomy" id="35708"/>
    <lineage>
        <taxon>Eukaryota</taxon>
        <taxon>Viridiplantae</taxon>
        <taxon>Streptophyta</taxon>
        <taxon>Embryophyta</taxon>
        <taxon>Tracheophyta</taxon>
        <taxon>Spermatophyta</taxon>
        <taxon>Magnoliopsida</taxon>
        <taxon>Liliopsida</taxon>
        <taxon>Poales</taxon>
        <taxon>Poaceae</taxon>
        <taxon>PACMAD clade</taxon>
        <taxon>Arundinoideae</taxon>
        <taxon>Arundineae</taxon>
        <taxon>Arundo</taxon>
    </lineage>
</organism>